<gene>
    <name evidence="4" type="ORF">J1792_28705</name>
</gene>
<dbReference type="Gene3D" id="3.40.30.10">
    <property type="entry name" value="Glutaredoxin"/>
    <property type="match status" value="1"/>
</dbReference>
<evidence type="ECO:0000256" key="2">
    <source>
        <dbReference type="SAM" id="Phobius"/>
    </source>
</evidence>
<dbReference type="Proteomes" id="UP000664781">
    <property type="component" value="Unassembled WGS sequence"/>
</dbReference>
<evidence type="ECO:0000256" key="1">
    <source>
        <dbReference type="SAM" id="MobiDB-lite"/>
    </source>
</evidence>
<reference evidence="4" key="1">
    <citation type="submission" date="2021-03" db="EMBL/GenBank/DDBJ databases">
        <title>Streptomyces strains.</title>
        <authorList>
            <person name="Lund M.B."/>
            <person name="Toerring T."/>
        </authorList>
    </citation>
    <scope>NUCLEOTIDE SEQUENCE</scope>
    <source>
        <strain evidence="4">JCM 4242</strain>
    </source>
</reference>
<dbReference type="RefSeq" id="WP_086567452.1">
    <property type="nucleotide sequence ID" value="NZ_JAFMOF010000005.1"/>
</dbReference>
<dbReference type="AlphaFoldDB" id="A0A939JT58"/>
<feature type="transmembrane region" description="Helical" evidence="2">
    <location>
        <begin position="34"/>
        <end position="54"/>
    </location>
</feature>
<keyword evidence="5" id="KW-1185">Reference proteome</keyword>
<dbReference type="InterPro" id="IPR012336">
    <property type="entry name" value="Thioredoxin-like_fold"/>
</dbReference>
<name>A0A939JT58_9ACTN</name>
<keyword evidence="2" id="KW-0472">Membrane</keyword>
<accession>A0A939JT58</accession>
<keyword evidence="2" id="KW-0812">Transmembrane</keyword>
<proteinExistence type="predicted"/>
<sequence length="285" mass="30685">MSTRNNPQNKAAARERLRAERERQAKKDKARRKILVGVGVVAVLAIAAGVGVVVTNATSGGKNNKVTSEDWVSAAKKAEFKAPANTSGDKGTTVVIGKQDAKNTLEVFEDMRCPICSGFEQNVGEVVLKDVKDGKYKAQYRIGTFLDRNPMIKGSGSKNALSALGAALNVSPEAFLEYKKALFAQKNHPDERDDAFSDDGKLLDVAAQVPALKGNAAFEKDVKDGTYDKWALAVSDSFDTFVGPDKEIKGTPGLKLNGKVLGDERGQAPQAPDMFKTLVEQNLKK</sequence>
<dbReference type="SUPFAM" id="SSF52833">
    <property type="entry name" value="Thioredoxin-like"/>
    <property type="match status" value="1"/>
</dbReference>
<dbReference type="EMBL" id="JAFMOF010000005">
    <property type="protein sequence ID" value="MBO0656577.1"/>
    <property type="molecule type" value="Genomic_DNA"/>
</dbReference>
<evidence type="ECO:0000259" key="3">
    <source>
        <dbReference type="Pfam" id="PF13462"/>
    </source>
</evidence>
<feature type="compositionally biased region" description="Basic and acidic residues" evidence="1">
    <location>
        <begin position="12"/>
        <end position="27"/>
    </location>
</feature>
<evidence type="ECO:0000313" key="4">
    <source>
        <dbReference type="EMBL" id="MBO0656577.1"/>
    </source>
</evidence>
<protein>
    <submittedName>
        <fullName evidence="4">Thioredoxin domain-containing protein</fullName>
    </submittedName>
</protein>
<feature type="domain" description="Thioredoxin-like fold" evidence="3">
    <location>
        <begin position="91"/>
        <end position="278"/>
    </location>
</feature>
<evidence type="ECO:0000313" key="5">
    <source>
        <dbReference type="Proteomes" id="UP000664781"/>
    </source>
</evidence>
<dbReference type="Pfam" id="PF13462">
    <property type="entry name" value="Thioredoxin_4"/>
    <property type="match status" value="1"/>
</dbReference>
<dbReference type="InterPro" id="IPR036249">
    <property type="entry name" value="Thioredoxin-like_sf"/>
</dbReference>
<organism evidence="4 5">
    <name type="scientific">Streptomyces triculaminicus</name>
    <dbReference type="NCBI Taxonomy" id="2816232"/>
    <lineage>
        <taxon>Bacteria</taxon>
        <taxon>Bacillati</taxon>
        <taxon>Actinomycetota</taxon>
        <taxon>Actinomycetes</taxon>
        <taxon>Kitasatosporales</taxon>
        <taxon>Streptomycetaceae</taxon>
        <taxon>Streptomyces</taxon>
    </lineage>
</organism>
<feature type="region of interest" description="Disordered" evidence="1">
    <location>
        <begin position="1"/>
        <end position="28"/>
    </location>
</feature>
<comment type="caution">
    <text evidence="4">The sequence shown here is derived from an EMBL/GenBank/DDBJ whole genome shotgun (WGS) entry which is preliminary data.</text>
</comment>
<keyword evidence="2" id="KW-1133">Transmembrane helix</keyword>